<organism evidence="2 3">
    <name type="scientific">Lysobacter korlensis</name>
    <dbReference type="NCBI Taxonomy" id="553636"/>
    <lineage>
        <taxon>Bacteria</taxon>
        <taxon>Pseudomonadati</taxon>
        <taxon>Pseudomonadota</taxon>
        <taxon>Gammaproteobacteria</taxon>
        <taxon>Lysobacterales</taxon>
        <taxon>Lysobacteraceae</taxon>
        <taxon>Lysobacter</taxon>
    </lineage>
</organism>
<dbReference type="Proteomes" id="UP001589896">
    <property type="component" value="Unassembled WGS sequence"/>
</dbReference>
<evidence type="ECO:0000313" key="2">
    <source>
        <dbReference type="EMBL" id="MFC0681667.1"/>
    </source>
</evidence>
<keyword evidence="3" id="KW-1185">Reference proteome</keyword>
<feature type="region of interest" description="Disordered" evidence="1">
    <location>
        <begin position="1"/>
        <end position="63"/>
    </location>
</feature>
<proteinExistence type="predicted"/>
<comment type="caution">
    <text evidence="2">The sequence shown here is derived from an EMBL/GenBank/DDBJ whole genome shotgun (WGS) entry which is preliminary data.</text>
</comment>
<evidence type="ECO:0000256" key="1">
    <source>
        <dbReference type="SAM" id="MobiDB-lite"/>
    </source>
</evidence>
<name>A0ABV6RXG1_9GAMM</name>
<evidence type="ECO:0000313" key="3">
    <source>
        <dbReference type="Proteomes" id="UP001589896"/>
    </source>
</evidence>
<accession>A0ABV6RXG1</accession>
<dbReference type="EMBL" id="JBHLTG010000009">
    <property type="protein sequence ID" value="MFC0681667.1"/>
    <property type="molecule type" value="Genomic_DNA"/>
</dbReference>
<feature type="compositionally biased region" description="Low complexity" evidence="1">
    <location>
        <begin position="1"/>
        <end position="10"/>
    </location>
</feature>
<dbReference type="RefSeq" id="WP_386674708.1">
    <property type="nucleotide sequence ID" value="NZ_JBHLTG010000009.1"/>
</dbReference>
<reference evidence="2 3" key="1">
    <citation type="submission" date="2024-09" db="EMBL/GenBank/DDBJ databases">
        <authorList>
            <person name="Sun Q."/>
            <person name="Mori K."/>
        </authorList>
    </citation>
    <scope>NUCLEOTIDE SEQUENCE [LARGE SCALE GENOMIC DNA]</scope>
    <source>
        <strain evidence="2 3">KCTC 23076</strain>
    </source>
</reference>
<feature type="compositionally biased region" description="Acidic residues" evidence="1">
    <location>
        <begin position="30"/>
        <end position="46"/>
    </location>
</feature>
<sequence>MSDTSGSSVSGDDRDFDAENPGPERKPELPDADADIGTADEADPDVLNEIGRGTSADPQGSLP</sequence>
<gene>
    <name evidence="2" type="ORF">ACFFGH_27875</name>
</gene>
<protein>
    <submittedName>
        <fullName evidence="2">Uncharacterized protein</fullName>
    </submittedName>
</protein>